<keyword evidence="2" id="KW-0238">DNA-binding</keyword>
<dbReference type="GO" id="GO:0003677">
    <property type="term" value="F:DNA binding"/>
    <property type="evidence" value="ECO:0007669"/>
    <property type="project" value="UniProtKB-KW"/>
</dbReference>
<evidence type="ECO:0000256" key="2">
    <source>
        <dbReference type="ARBA" id="ARBA00023125"/>
    </source>
</evidence>
<feature type="domain" description="Tyr recombinase" evidence="4">
    <location>
        <begin position="286"/>
        <end position="438"/>
    </location>
</feature>
<evidence type="ECO:0000259" key="4">
    <source>
        <dbReference type="Pfam" id="PF00589"/>
    </source>
</evidence>
<dbReference type="EMBL" id="JACHIG010000001">
    <property type="protein sequence ID" value="MBB5030538.1"/>
    <property type="molecule type" value="Genomic_DNA"/>
</dbReference>
<dbReference type="SUPFAM" id="SSF56349">
    <property type="entry name" value="DNA breaking-rejoining enzymes"/>
    <property type="match status" value="1"/>
</dbReference>
<organism evidence="5 6">
    <name type="scientific">Prosthecobacter vanneervenii</name>
    <dbReference type="NCBI Taxonomy" id="48466"/>
    <lineage>
        <taxon>Bacteria</taxon>
        <taxon>Pseudomonadati</taxon>
        <taxon>Verrucomicrobiota</taxon>
        <taxon>Verrucomicrobiia</taxon>
        <taxon>Verrucomicrobiales</taxon>
        <taxon>Verrucomicrobiaceae</taxon>
        <taxon>Prosthecobacter</taxon>
    </lineage>
</organism>
<comment type="similarity">
    <text evidence="1">Belongs to the 'phage' integrase family.</text>
</comment>
<sequence>MLEQKGTFSNADAKTAIKLPSELIRYPKSHMLYWKEEGRLFCQRGSTDYCCRFSHNGRRGFFDLNTSNKVEAQKRAAERYKYVVAHGWEKAEKNPDFRVQAPEPERVVLTVGGWIKEVRAVSLVRALTLLSYEQALRRIAAEAVLGLSYSIKQHASWLAKVDKVPLERITTDVVAKWIKTRLSSAGTDPRAQEKAKHTVNHVLRSAKALFSQKKVLRKVAKSKLDQLPKPTPLSEVVLLEEDSSARFTPSVDPEALLLSAQKELGAPRADSETEEEFAFREQQWIAFLLSFCGGLRRRESDLLAWLQVHLDHSGGPRIQLDITEHFKAKNKAHAKSIPLDPEVASLLKAYRDKSPKAEFVLKSDNAVNTTGIGKPRCNLTWKALRKWLRAKGIEDAKPVHALRKSIGSLMAEKHGIHAAQRLLRHTTPAITSKYYSNSEAVEVPGVGSLLAISSKNASAIDSAGTPTSPLPQAA</sequence>
<dbReference type="RefSeq" id="WP_184337302.1">
    <property type="nucleotide sequence ID" value="NZ_JACHIG010000001.1"/>
</dbReference>
<evidence type="ECO:0000256" key="3">
    <source>
        <dbReference type="ARBA" id="ARBA00023172"/>
    </source>
</evidence>
<keyword evidence="3" id="KW-0233">DNA recombination</keyword>
<dbReference type="GO" id="GO:0006310">
    <property type="term" value="P:DNA recombination"/>
    <property type="evidence" value="ECO:0007669"/>
    <property type="project" value="UniProtKB-KW"/>
</dbReference>
<dbReference type="Gene3D" id="1.10.443.10">
    <property type="entry name" value="Intergrase catalytic core"/>
    <property type="match status" value="1"/>
</dbReference>
<dbReference type="AlphaFoldDB" id="A0A7W7Y6J1"/>
<accession>A0A7W7Y6J1</accession>
<dbReference type="InterPro" id="IPR002104">
    <property type="entry name" value="Integrase_catalytic"/>
</dbReference>
<comment type="caution">
    <text evidence="5">The sequence shown here is derived from an EMBL/GenBank/DDBJ whole genome shotgun (WGS) entry which is preliminary data.</text>
</comment>
<dbReference type="PANTHER" id="PTHR30349">
    <property type="entry name" value="PHAGE INTEGRASE-RELATED"/>
    <property type="match status" value="1"/>
</dbReference>
<dbReference type="Pfam" id="PF00589">
    <property type="entry name" value="Phage_integrase"/>
    <property type="match status" value="1"/>
</dbReference>
<evidence type="ECO:0000256" key="1">
    <source>
        <dbReference type="ARBA" id="ARBA00008857"/>
    </source>
</evidence>
<dbReference type="PANTHER" id="PTHR30349:SF41">
    <property type="entry name" value="INTEGRASE_RECOMBINASE PROTEIN MJ0367-RELATED"/>
    <property type="match status" value="1"/>
</dbReference>
<gene>
    <name evidence="5" type="ORF">HNQ65_000092</name>
</gene>
<dbReference type="InterPro" id="IPR011010">
    <property type="entry name" value="DNA_brk_join_enz"/>
</dbReference>
<keyword evidence="6" id="KW-1185">Reference proteome</keyword>
<evidence type="ECO:0000313" key="5">
    <source>
        <dbReference type="EMBL" id="MBB5030538.1"/>
    </source>
</evidence>
<proteinExistence type="inferred from homology"/>
<name>A0A7W7Y6J1_9BACT</name>
<dbReference type="InterPro" id="IPR013762">
    <property type="entry name" value="Integrase-like_cat_sf"/>
</dbReference>
<protein>
    <submittedName>
        <fullName evidence="5">Integrase</fullName>
    </submittedName>
</protein>
<evidence type="ECO:0000313" key="6">
    <source>
        <dbReference type="Proteomes" id="UP000590740"/>
    </source>
</evidence>
<dbReference type="InterPro" id="IPR050090">
    <property type="entry name" value="Tyrosine_recombinase_XerCD"/>
</dbReference>
<reference evidence="5 6" key="1">
    <citation type="submission" date="2020-08" db="EMBL/GenBank/DDBJ databases">
        <title>Genomic Encyclopedia of Type Strains, Phase IV (KMG-IV): sequencing the most valuable type-strain genomes for metagenomic binning, comparative biology and taxonomic classification.</title>
        <authorList>
            <person name="Goeker M."/>
        </authorList>
    </citation>
    <scope>NUCLEOTIDE SEQUENCE [LARGE SCALE GENOMIC DNA]</scope>
    <source>
        <strain evidence="5 6">DSM 12252</strain>
    </source>
</reference>
<dbReference type="Proteomes" id="UP000590740">
    <property type="component" value="Unassembled WGS sequence"/>
</dbReference>
<dbReference type="GO" id="GO:0015074">
    <property type="term" value="P:DNA integration"/>
    <property type="evidence" value="ECO:0007669"/>
    <property type="project" value="InterPro"/>
</dbReference>